<gene>
    <name evidence="2" type="ORF">FD24_GL002691</name>
</gene>
<dbReference type="PRINTS" id="PR00080">
    <property type="entry name" value="SDRFAMILY"/>
</dbReference>
<dbReference type="InterPro" id="IPR036291">
    <property type="entry name" value="NAD(P)-bd_dom_sf"/>
</dbReference>
<dbReference type="GO" id="GO:0019748">
    <property type="term" value="P:secondary metabolic process"/>
    <property type="evidence" value="ECO:0007669"/>
    <property type="project" value="TreeGrafter"/>
</dbReference>
<comment type="caution">
    <text evidence="2">The sequence shown here is derived from an EMBL/GenBank/DDBJ whole genome shotgun (WGS) entry which is preliminary data.</text>
</comment>
<dbReference type="Proteomes" id="UP000051020">
    <property type="component" value="Unassembled WGS sequence"/>
</dbReference>
<evidence type="ECO:0000313" key="2">
    <source>
        <dbReference type="EMBL" id="KRK25928.1"/>
    </source>
</evidence>
<dbReference type="InterPro" id="IPR002347">
    <property type="entry name" value="SDR_fam"/>
</dbReference>
<dbReference type="GO" id="GO:0005737">
    <property type="term" value="C:cytoplasm"/>
    <property type="evidence" value="ECO:0007669"/>
    <property type="project" value="TreeGrafter"/>
</dbReference>
<name>A0A837RBG8_LACPE</name>
<organism evidence="2 3">
    <name type="scientific">Lactiplantibacillus pentosus DSM 20314</name>
    <dbReference type="NCBI Taxonomy" id="1423791"/>
    <lineage>
        <taxon>Bacteria</taxon>
        <taxon>Bacillati</taxon>
        <taxon>Bacillota</taxon>
        <taxon>Bacilli</taxon>
        <taxon>Lactobacillales</taxon>
        <taxon>Lactobacillaceae</taxon>
        <taxon>Lactiplantibacillus</taxon>
    </lineage>
</organism>
<dbReference type="AlphaFoldDB" id="A0A837RBG8"/>
<dbReference type="EMBL" id="AZCU01000005">
    <property type="protein sequence ID" value="KRK25928.1"/>
    <property type="molecule type" value="Genomic_DNA"/>
</dbReference>
<comment type="similarity">
    <text evidence="1">Belongs to the short-chain dehydrogenases/reductases (SDR) family.</text>
</comment>
<dbReference type="SUPFAM" id="SSF51735">
    <property type="entry name" value="NAD(P)-binding Rossmann-fold domains"/>
    <property type="match status" value="1"/>
</dbReference>
<evidence type="ECO:0000256" key="1">
    <source>
        <dbReference type="RuleBase" id="RU000363"/>
    </source>
</evidence>
<reference evidence="2 3" key="1">
    <citation type="journal article" date="2015" name="Genome Announc.">
        <title>Expanding the biotechnology potential of lactobacilli through comparative genomics of 213 strains and associated genera.</title>
        <authorList>
            <person name="Sun Z."/>
            <person name="Harris H.M."/>
            <person name="McCann A."/>
            <person name="Guo C."/>
            <person name="Argimon S."/>
            <person name="Zhang W."/>
            <person name="Yang X."/>
            <person name="Jeffery I.B."/>
            <person name="Cooney J.C."/>
            <person name="Kagawa T.F."/>
            <person name="Liu W."/>
            <person name="Song Y."/>
            <person name="Salvetti E."/>
            <person name="Wrobel A."/>
            <person name="Rasinkangas P."/>
            <person name="Parkhill J."/>
            <person name="Rea M.C."/>
            <person name="O'Sullivan O."/>
            <person name="Ritari J."/>
            <person name="Douillard F.P."/>
            <person name="Paul Ross R."/>
            <person name="Yang R."/>
            <person name="Briner A.E."/>
            <person name="Felis G.E."/>
            <person name="de Vos W.M."/>
            <person name="Barrangou R."/>
            <person name="Klaenhammer T.R."/>
            <person name="Caufield P.W."/>
            <person name="Cui Y."/>
            <person name="Zhang H."/>
            <person name="O'Toole P.W."/>
        </authorList>
    </citation>
    <scope>NUCLEOTIDE SEQUENCE [LARGE SCALE GENOMIC DNA]</scope>
    <source>
        <strain evidence="2 3">DSM 20314</strain>
    </source>
</reference>
<dbReference type="PANTHER" id="PTHR43544:SF32">
    <property type="entry name" value="CHAIN DEHYDROGENASE, PUTATIVE (AFU_ORTHOLOGUE AFUA_5G01530)-RELATED"/>
    <property type="match status" value="1"/>
</dbReference>
<proteinExistence type="inferred from homology"/>
<dbReference type="GO" id="GO:0016491">
    <property type="term" value="F:oxidoreductase activity"/>
    <property type="evidence" value="ECO:0007669"/>
    <property type="project" value="TreeGrafter"/>
</dbReference>
<sequence>MIQMTNKIVTLVTGGNRGMGLALIKALHAQGQQLIMGSRDLAKGRAAVEVAHLSDVTVVQLDVTDSQSIQAAVNTIQNQYGQLDILINNAGAAFDHHQRPSLIKLETIQADLNLNFLGTIAMTQACLPLLTKSSPSKIINISSMMGSLTNALDPQSSVYHASAIGYQASKAALNMFTIQLAKELQTTNITVNAVDPGMVATEFGGITPELASQHGAKSIAHGIQRTIDLATDTDNTTTGTFSNTDGPVAW</sequence>
<evidence type="ECO:0000313" key="3">
    <source>
        <dbReference type="Proteomes" id="UP000051020"/>
    </source>
</evidence>
<dbReference type="Gene3D" id="3.40.50.720">
    <property type="entry name" value="NAD(P)-binding Rossmann-like Domain"/>
    <property type="match status" value="1"/>
</dbReference>
<dbReference type="PRINTS" id="PR00081">
    <property type="entry name" value="GDHRDH"/>
</dbReference>
<protein>
    <submittedName>
        <fullName evidence="2">Dehydrogenase</fullName>
    </submittedName>
</protein>
<dbReference type="Pfam" id="PF00106">
    <property type="entry name" value="adh_short"/>
    <property type="match status" value="1"/>
</dbReference>
<dbReference type="InterPro" id="IPR051468">
    <property type="entry name" value="Fungal_SecMetab_SDRs"/>
</dbReference>
<accession>A0A837RBG8</accession>
<dbReference type="PANTHER" id="PTHR43544">
    <property type="entry name" value="SHORT-CHAIN DEHYDROGENASE/REDUCTASE"/>
    <property type="match status" value="1"/>
</dbReference>